<protein>
    <recommendedName>
        <fullName evidence="3">Endonuclease III</fullName>
    </recommendedName>
</protein>
<proteinExistence type="predicted"/>
<gene>
    <name evidence="1" type="ORF">DRV85_07630</name>
</gene>
<evidence type="ECO:0000313" key="1">
    <source>
        <dbReference type="EMBL" id="RBI85597.1"/>
    </source>
</evidence>
<dbReference type="Proteomes" id="UP000253370">
    <property type="component" value="Unassembled WGS sequence"/>
</dbReference>
<accession>A0A365UBC2</accession>
<organism evidence="1 2">
    <name type="scientific">Rhodosalinus halophilus</name>
    <dbReference type="NCBI Taxonomy" id="2259333"/>
    <lineage>
        <taxon>Bacteria</taxon>
        <taxon>Pseudomonadati</taxon>
        <taxon>Pseudomonadota</taxon>
        <taxon>Alphaproteobacteria</taxon>
        <taxon>Rhodobacterales</taxon>
        <taxon>Paracoccaceae</taxon>
        <taxon>Rhodosalinus</taxon>
    </lineage>
</organism>
<name>A0A365UBC2_9RHOB</name>
<dbReference type="GO" id="GO:0006281">
    <property type="term" value="P:DNA repair"/>
    <property type="evidence" value="ECO:0007669"/>
    <property type="project" value="InterPro"/>
</dbReference>
<sequence>MDRKALVRALIEDQGRLWSEEIGARIDADTPDEWFHWLIAALLMSARISATQAAQAAGALKVEDLNTVQGVLDSDRDQRIRVLNENGYARFDNVGADQIFEAARLVQEEYGGDLRRLREQGGDAAGIRARLKQVKGIGEVGADIFCREAQLVWDELFPMADGHAIEQARAFGLRDRPEELAQMAGGRERYVRLVTALARAWLDGPSEKVKEAAA</sequence>
<reference evidence="1 2" key="1">
    <citation type="submission" date="2018-07" db="EMBL/GenBank/DDBJ databases">
        <title>Rhodosalinus sp. strain E84T genomic sequence and assembly.</title>
        <authorList>
            <person name="Liu Z.-W."/>
            <person name="Lu D.-C."/>
        </authorList>
    </citation>
    <scope>NUCLEOTIDE SEQUENCE [LARGE SCALE GENOMIC DNA]</scope>
    <source>
        <strain evidence="1 2">E84</strain>
    </source>
</reference>
<dbReference type="InterPro" id="IPR011257">
    <property type="entry name" value="DNA_glycosylase"/>
</dbReference>
<dbReference type="RefSeq" id="WP_113288855.1">
    <property type="nucleotide sequence ID" value="NZ_QNTQ01000006.1"/>
</dbReference>
<dbReference type="OrthoDB" id="3078554at2"/>
<dbReference type="EMBL" id="QNTQ01000006">
    <property type="protein sequence ID" value="RBI85597.1"/>
    <property type="molecule type" value="Genomic_DNA"/>
</dbReference>
<evidence type="ECO:0000313" key="2">
    <source>
        <dbReference type="Proteomes" id="UP000253370"/>
    </source>
</evidence>
<dbReference type="SUPFAM" id="SSF48150">
    <property type="entry name" value="DNA-glycosylase"/>
    <property type="match status" value="1"/>
</dbReference>
<dbReference type="AlphaFoldDB" id="A0A365UBC2"/>
<dbReference type="Gene3D" id="1.10.340.30">
    <property type="entry name" value="Hypothetical protein, domain 2"/>
    <property type="match status" value="1"/>
</dbReference>
<evidence type="ECO:0008006" key="3">
    <source>
        <dbReference type="Google" id="ProtNLM"/>
    </source>
</evidence>
<comment type="caution">
    <text evidence="1">The sequence shown here is derived from an EMBL/GenBank/DDBJ whole genome shotgun (WGS) entry which is preliminary data.</text>
</comment>
<dbReference type="GO" id="GO:0003824">
    <property type="term" value="F:catalytic activity"/>
    <property type="evidence" value="ECO:0007669"/>
    <property type="project" value="InterPro"/>
</dbReference>
<keyword evidence="2" id="KW-1185">Reference proteome</keyword>